<dbReference type="Proteomes" id="UP000315647">
    <property type="component" value="Chromosome"/>
</dbReference>
<accession>A0A517Q4I7</accession>
<feature type="transmembrane region" description="Helical" evidence="1">
    <location>
        <begin position="138"/>
        <end position="161"/>
    </location>
</feature>
<reference evidence="2 3" key="1">
    <citation type="submission" date="2019-03" db="EMBL/GenBank/DDBJ databases">
        <title>Deep-cultivation of Planctomycetes and their phenomic and genomic characterization uncovers novel biology.</title>
        <authorList>
            <person name="Wiegand S."/>
            <person name="Jogler M."/>
            <person name="Boedeker C."/>
            <person name="Pinto D."/>
            <person name="Vollmers J."/>
            <person name="Rivas-Marin E."/>
            <person name="Kohn T."/>
            <person name="Peeters S.H."/>
            <person name="Heuer A."/>
            <person name="Rast P."/>
            <person name="Oberbeckmann S."/>
            <person name="Bunk B."/>
            <person name="Jeske O."/>
            <person name="Meyerdierks A."/>
            <person name="Storesund J.E."/>
            <person name="Kallscheuer N."/>
            <person name="Luecker S."/>
            <person name="Lage O.M."/>
            <person name="Pohl T."/>
            <person name="Merkel B.J."/>
            <person name="Hornburger P."/>
            <person name="Mueller R.-W."/>
            <person name="Bruemmer F."/>
            <person name="Labrenz M."/>
            <person name="Spormann A.M."/>
            <person name="Op den Camp H."/>
            <person name="Overmann J."/>
            <person name="Amann R."/>
            <person name="Jetten M.S.M."/>
            <person name="Mascher T."/>
            <person name="Medema M.H."/>
            <person name="Devos D.P."/>
            <person name="Kaster A.-K."/>
            <person name="Ovreas L."/>
            <person name="Rohde M."/>
            <person name="Galperin M.Y."/>
            <person name="Jogler C."/>
        </authorList>
    </citation>
    <scope>NUCLEOTIDE SEQUENCE [LARGE SCALE GENOMIC DNA]</scope>
    <source>
        <strain evidence="2 3">Enr10</strain>
    </source>
</reference>
<keyword evidence="1" id="KW-1133">Transmembrane helix</keyword>
<name>A0A517Q4I7_9PLAN</name>
<feature type="transmembrane region" description="Helical" evidence="1">
    <location>
        <begin position="24"/>
        <end position="42"/>
    </location>
</feature>
<feature type="transmembrane region" description="Helical" evidence="1">
    <location>
        <begin position="173"/>
        <end position="194"/>
    </location>
</feature>
<feature type="transmembrane region" description="Helical" evidence="1">
    <location>
        <begin position="54"/>
        <end position="79"/>
    </location>
</feature>
<proteinExistence type="predicted"/>
<feature type="transmembrane region" description="Helical" evidence="1">
    <location>
        <begin position="109"/>
        <end position="132"/>
    </location>
</feature>
<feature type="transmembrane region" description="Helical" evidence="1">
    <location>
        <begin position="459"/>
        <end position="484"/>
    </location>
</feature>
<feature type="transmembrane region" description="Helical" evidence="1">
    <location>
        <begin position="490"/>
        <end position="509"/>
    </location>
</feature>
<feature type="transmembrane region" description="Helical" evidence="1">
    <location>
        <begin position="387"/>
        <end position="411"/>
    </location>
</feature>
<evidence type="ECO:0000313" key="3">
    <source>
        <dbReference type="Proteomes" id="UP000315647"/>
    </source>
</evidence>
<feature type="transmembrane region" description="Helical" evidence="1">
    <location>
        <begin position="85"/>
        <end position="102"/>
    </location>
</feature>
<keyword evidence="1" id="KW-0472">Membrane</keyword>
<keyword evidence="1" id="KW-0812">Transmembrane</keyword>
<sequence>MFQGTFALFHRALGVDFRLARTHLFRFMFAIMILFCLFTAHASSTMMGAAGLTLFTQIVYLNFMFILIGGISFFATAITEEKEEQTIGLLLMAGVNPVSLLLGKMLPRLVAALLLLSVQFPFTLLAITLGGVMLSQVIAAYAALAAFLIFVANLGLFCSVISARSRTASTLSLIGLATYFLGVPLLMWFLTVLVKEGWLAENSFPVVSTRVQLKWLYDSSIITQINSILITGFNKTAWGYQFWSNLGFGLFLFGCANLLFTRNALNERAASPERRLIAKKRSHLFSPGRAWKQALMWKDFFFVNGGYSMGLIKLLAYGIALFSLCAFISYTTNNRTFTIQEIGMTMFWTMLIVILIEISLISARVFHVERQWNTLVSTAMLPHSMAYVAYSKVLGCLLSVLPAFFYLILGISFSIREMTYDSSLVFAEPGFWLLWIQILFFWHLTAYMSLFIKWGALPLALIIMFIGNAFYFTATNLLLLAVRMNPTEGLNIALAVIQLACIIIFHFLIKDRLIQLASE</sequence>
<feature type="transmembrane region" description="Helical" evidence="1">
    <location>
        <begin position="345"/>
        <end position="366"/>
    </location>
</feature>
<keyword evidence="3" id="KW-1185">Reference proteome</keyword>
<feature type="transmembrane region" description="Helical" evidence="1">
    <location>
        <begin position="242"/>
        <end position="260"/>
    </location>
</feature>
<gene>
    <name evidence="2" type="ORF">Enr10x_18320</name>
</gene>
<dbReference type="EMBL" id="CP037421">
    <property type="protein sequence ID" value="QDT26528.1"/>
    <property type="molecule type" value="Genomic_DNA"/>
</dbReference>
<evidence type="ECO:0000256" key="1">
    <source>
        <dbReference type="SAM" id="Phobius"/>
    </source>
</evidence>
<evidence type="ECO:0000313" key="2">
    <source>
        <dbReference type="EMBL" id="QDT26528.1"/>
    </source>
</evidence>
<organism evidence="2 3">
    <name type="scientific">Gimesia panareensis</name>
    <dbReference type="NCBI Taxonomy" id="2527978"/>
    <lineage>
        <taxon>Bacteria</taxon>
        <taxon>Pseudomonadati</taxon>
        <taxon>Planctomycetota</taxon>
        <taxon>Planctomycetia</taxon>
        <taxon>Planctomycetales</taxon>
        <taxon>Planctomycetaceae</taxon>
        <taxon>Gimesia</taxon>
    </lineage>
</organism>
<dbReference type="RefSeq" id="WP_145448806.1">
    <property type="nucleotide sequence ID" value="NZ_CP037421.1"/>
</dbReference>
<dbReference type="AlphaFoldDB" id="A0A517Q4I7"/>
<protein>
    <submittedName>
        <fullName evidence="2">ABC-2 family transporter protein</fullName>
    </submittedName>
</protein>
<feature type="transmembrane region" description="Helical" evidence="1">
    <location>
        <begin position="431"/>
        <end position="452"/>
    </location>
</feature>